<accession>A0ABQ5ZYZ9</accession>
<dbReference type="InterPro" id="IPR001387">
    <property type="entry name" value="Cro/C1-type_HTH"/>
</dbReference>
<dbReference type="InterPro" id="IPR010982">
    <property type="entry name" value="Lambda_DNA-bd_dom_sf"/>
</dbReference>
<dbReference type="SUPFAM" id="SSF47413">
    <property type="entry name" value="lambda repressor-like DNA-binding domains"/>
    <property type="match status" value="1"/>
</dbReference>
<dbReference type="CDD" id="cd00093">
    <property type="entry name" value="HTH_XRE"/>
    <property type="match status" value="1"/>
</dbReference>
<proteinExistence type="predicted"/>
<dbReference type="Pfam" id="PF01381">
    <property type="entry name" value="HTH_3"/>
    <property type="match status" value="1"/>
</dbReference>
<dbReference type="EMBL" id="BSOR01000037">
    <property type="protein sequence ID" value="GLR64721.1"/>
    <property type="molecule type" value="Genomic_DNA"/>
</dbReference>
<dbReference type="RefSeq" id="WP_036239827.1">
    <property type="nucleotide sequence ID" value="NZ_BSOR01000037.1"/>
</dbReference>
<sequence>MKKIGERIKSLRRSRHLTQQQLAEKLGIDQGAVSRWERCHITPSARYRQELEAVLDAPLMEMDRPLLESVNKDLHFSILLDTNLCVLAASEITLAVNGCRSREELIGNSYAPLLDKTWHRLYLWLKESGAFDEGISWAKITMPTPTLHSGYRWMDSLWIPFHLDSGELAYRISSRMLDSIPSESLGRATLEVDNKQRELLIPVQEHKVNQLQEHKVNQLQEQPSLVTKTWSRAM</sequence>
<gene>
    <name evidence="2" type="ORF">GCM10007878_21590</name>
</gene>
<keyword evidence="3" id="KW-1185">Reference proteome</keyword>
<evidence type="ECO:0000313" key="3">
    <source>
        <dbReference type="Proteomes" id="UP001156682"/>
    </source>
</evidence>
<dbReference type="PROSITE" id="PS50943">
    <property type="entry name" value="HTH_CROC1"/>
    <property type="match status" value="1"/>
</dbReference>
<organism evidence="2 3">
    <name type="scientific">Marinospirillum insulare</name>
    <dbReference type="NCBI Taxonomy" id="217169"/>
    <lineage>
        <taxon>Bacteria</taxon>
        <taxon>Pseudomonadati</taxon>
        <taxon>Pseudomonadota</taxon>
        <taxon>Gammaproteobacteria</taxon>
        <taxon>Oceanospirillales</taxon>
        <taxon>Oceanospirillaceae</taxon>
        <taxon>Marinospirillum</taxon>
    </lineage>
</organism>
<reference evidence="3" key="1">
    <citation type="journal article" date="2019" name="Int. J. Syst. Evol. Microbiol.">
        <title>The Global Catalogue of Microorganisms (GCM) 10K type strain sequencing project: providing services to taxonomists for standard genome sequencing and annotation.</title>
        <authorList>
            <consortium name="The Broad Institute Genomics Platform"/>
            <consortium name="The Broad Institute Genome Sequencing Center for Infectious Disease"/>
            <person name="Wu L."/>
            <person name="Ma J."/>
        </authorList>
    </citation>
    <scope>NUCLEOTIDE SEQUENCE [LARGE SCALE GENOMIC DNA]</scope>
    <source>
        <strain evidence="3">NBRC 100033</strain>
    </source>
</reference>
<comment type="caution">
    <text evidence="2">The sequence shown here is derived from an EMBL/GenBank/DDBJ whole genome shotgun (WGS) entry which is preliminary data.</text>
</comment>
<dbReference type="Gene3D" id="1.10.260.40">
    <property type="entry name" value="lambda repressor-like DNA-binding domains"/>
    <property type="match status" value="1"/>
</dbReference>
<evidence type="ECO:0000313" key="2">
    <source>
        <dbReference type="EMBL" id="GLR64721.1"/>
    </source>
</evidence>
<evidence type="ECO:0000259" key="1">
    <source>
        <dbReference type="PROSITE" id="PS50943"/>
    </source>
</evidence>
<feature type="domain" description="HTH cro/C1-type" evidence="1">
    <location>
        <begin position="8"/>
        <end position="62"/>
    </location>
</feature>
<protein>
    <recommendedName>
        <fullName evidence="1">HTH cro/C1-type domain-containing protein</fullName>
    </recommendedName>
</protein>
<dbReference type="SMART" id="SM00530">
    <property type="entry name" value="HTH_XRE"/>
    <property type="match status" value="1"/>
</dbReference>
<dbReference type="Proteomes" id="UP001156682">
    <property type="component" value="Unassembled WGS sequence"/>
</dbReference>
<name>A0ABQ5ZYZ9_9GAMM</name>